<protein>
    <submittedName>
        <fullName evidence="1">Uncharacterized protein</fullName>
    </submittedName>
</protein>
<dbReference type="RefSeq" id="WP_257632735.1">
    <property type="nucleotide sequence ID" value="NZ_JANIIC010000027.1"/>
</dbReference>
<dbReference type="EMBL" id="JANIIC010000027">
    <property type="protein sequence ID" value="MCQ8831857.1"/>
    <property type="molecule type" value="Genomic_DNA"/>
</dbReference>
<organism evidence="1 2">
    <name type="scientific">Streptomyces malaysiensis subsp. samsunensis</name>
    <dbReference type="NCBI Taxonomy" id="459658"/>
    <lineage>
        <taxon>Bacteria</taxon>
        <taxon>Bacillati</taxon>
        <taxon>Actinomycetota</taxon>
        <taxon>Actinomycetes</taxon>
        <taxon>Kitasatosporales</taxon>
        <taxon>Streptomycetaceae</taxon>
        <taxon>Streptomyces</taxon>
        <taxon>Streptomyces violaceusniger group</taxon>
    </lineage>
</organism>
<name>A0A9X2LY26_STRMQ</name>
<evidence type="ECO:0000313" key="2">
    <source>
        <dbReference type="Proteomes" id="UP001142400"/>
    </source>
</evidence>
<evidence type="ECO:0000313" key="1">
    <source>
        <dbReference type="EMBL" id="MCQ8831857.1"/>
    </source>
</evidence>
<gene>
    <name evidence="1" type="ORF">NQU54_22975</name>
</gene>
<dbReference type="Proteomes" id="UP001142400">
    <property type="component" value="Unassembled WGS sequence"/>
</dbReference>
<comment type="caution">
    <text evidence="1">The sequence shown here is derived from an EMBL/GenBank/DDBJ whole genome shotgun (WGS) entry which is preliminary data.</text>
</comment>
<accession>A0A9X2LY26</accession>
<proteinExistence type="predicted"/>
<sequence>MSTFFQNPEPNTIFEELTTGLRRVSPLAAMFDAAEDTLRADRPEGFTPEDIGRLAYESLPEAERGDAWDELLYTYWSARENDREELARFEREQKTRTALAAALDEREMALVLGNEASPELDADIARLARTLIGGAR</sequence>
<keyword evidence="2" id="KW-1185">Reference proteome</keyword>
<dbReference type="AlphaFoldDB" id="A0A9X2LY26"/>
<reference evidence="1" key="1">
    <citation type="submission" date="2022-06" db="EMBL/GenBank/DDBJ databases">
        <title>WGS of actinobacteria.</title>
        <authorList>
            <person name="Thawai C."/>
        </authorList>
    </citation>
    <scope>NUCLEOTIDE SEQUENCE</scope>
    <source>
        <strain evidence="1">DSM 42010</strain>
    </source>
</reference>